<dbReference type="Pfam" id="PF02894">
    <property type="entry name" value="GFO_IDH_MocA_C"/>
    <property type="match status" value="1"/>
</dbReference>
<dbReference type="Gene3D" id="3.30.360.10">
    <property type="entry name" value="Dihydrodipicolinate Reductase, domain 2"/>
    <property type="match status" value="1"/>
</dbReference>
<dbReference type="Pfam" id="PF01408">
    <property type="entry name" value="GFO_IDH_MocA"/>
    <property type="match status" value="1"/>
</dbReference>
<dbReference type="Proteomes" id="UP000703674">
    <property type="component" value="Unassembled WGS sequence"/>
</dbReference>
<dbReference type="PANTHER" id="PTHR43708:SF5">
    <property type="entry name" value="CONSERVED EXPRESSED OXIDOREDUCTASE (EUROFUNG)-RELATED"/>
    <property type="match status" value="1"/>
</dbReference>
<gene>
    <name evidence="5" type="ORF">HC175_12510</name>
</gene>
<feature type="domain" description="Gfo/Idh/MocA-like oxidoreductase C-terminal" evidence="4">
    <location>
        <begin position="139"/>
        <end position="346"/>
    </location>
</feature>
<dbReference type="InterPro" id="IPR051317">
    <property type="entry name" value="Gfo/Idh/MocA_oxidoreduct"/>
</dbReference>
<dbReference type="PANTHER" id="PTHR43708">
    <property type="entry name" value="CONSERVED EXPRESSED OXIDOREDUCTASE (EUROFUNG)"/>
    <property type="match status" value="1"/>
</dbReference>
<evidence type="ECO:0000259" key="4">
    <source>
        <dbReference type="Pfam" id="PF02894"/>
    </source>
</evidence>
<accession>A0ABX1D3H2</accession>
<dbReference type="InterPro" id="IPR036291">
    <property type="entry name" value="NAD(P)-bd_dom_sf"/>
</dbReference>
<dbReference type="InterPro" id="IPR000683">
    <property type="entry name" value="Gfo/Idh/MocA-like_OxRdtase_N"/>
</dbReference>
<comment type="similarity">
    <text evidence="1">Belongs to the Gfo/Idh/MocA family.</text>
</comment>
<dbReference type="RefSeq" id="WP_168138845.1">
    <property type="nucleotide sequence ID" value="NZ_JAAVJR010000007.1"/>
</dbReference>
<dbReference type="InterPro" id="IPR004104">
    <property type="entry name" value="Gfo/Idh/MocA-like_OxRdtase_C"/>
</dbReference>
<evidence type="ECO:0000313" key="6">
    <source>
        <dbReference type="Proteomes" id="UP000703674"/>
    </source>
</evidence>
<proteinExistence type="inferred from homology"/>
<evidence type="ECO:0000256" key="1">
    <source>
        <dbReference type="ARBA" id="ARBA00010928"/>
    </source>
</evidence>
<sequence length="348" mass="39243">MRQIRTALVGYGPGGRTYNAPIIKSVPGYQIDVILTSSKENIKAATEDFPEAEVVQEYNKILQNPAIDLVVLVLPNHLHFSYARQALEAGKHVLLEKPFTTHVKDANDLIKLAHEKQLVLSVNHNRRWDSDFQTVKKVAESGLLGNLVAYEAHFDRFRNEVKPGWKEEKEIAGNGILYDLGSHLIDQALHLFGLPQEVFADIRVEREAAEVPDSFELLLFYPHLKVTLKAGMLVKEKGATYSLFGTKGSFVKQGADVQEEALKQRKDPQTEPNWGIEPEEIWGKLSTTEEERKVKSEKGDYRKVYTGLYNAITTGDVPTVTAAQARDVIRIIEAAHRSQDERRVVTFQ</sequence>
<dbReference type="Gene3D" id="3.40.50.720">
    <property type="entry name" value="NAD(P)-binding Rossmann-like Domain"/>
    <property type="match status" value="1"/>
</dbReference>
<evidence type="ECO:0000259" key="3">
    <source>
        <dbReference type="Pfam" id="PF01408"/>
    </source>
</evidence>
<dbReference type="EMBL" id="JAAVJR010000007">
    <property type="protein sequence ID" value="NJW53743.1"/>
    <property type="molecule type" value="Genomic_DNA"/>
</dbReference>
<protein>
    <submittedName>
        <fullName evidence="5">Gfo/Idh/MocA family oxidoreductase</fullName>
    </submittedName>
</protein>
<comment type="caution">
    <text evidence="5">The sequence shown here is derived from an EMBL/GenBank/DDBJ whole genome shotgun (WGS) entry which is preliminary data.</text>
</comment>
<evidence type="ECO:0000256" key="2">
    <source>
        <dbReference type="ARBA" id="ARBA00023002"/>
    </source>
</evidence>
<evidence type="ECO:0000313" key="5">
    <source>
        <dbReference type="EMBL" id="NJW53743.1"/>
    </source>
</evidence>
<name>A0ABX1D3H2_9FLAO</name>
<keyword evidence="2" id="KW-0560">Oxidoreductase</keyword>
<reference evidence="5 6" key="1">
    <citation type="submission" date="2020-03" db="EMBL/GenBank/DDBJ databases">
        <title>Salinimicrobium sp. nov, isolated from SCS.</title>
        <authorList>
            <person name="Cao W.R."/>
        </authorList>
    </citation>
    <scope>NUCLEOTIDE SEQUENCE [LARGE SCALE GENOMIC DNA]</scope>
    <source>
        <strain evidence="6">J15B91</strain>
    </source>
</reference>
<feature type="domain" description="Gfo/Idh/MocA-like oxidoreductase N-terminal" evidence="3">
    <location>
        <begin position="4"/>
        <end position="124"/>
    </location>
</feature>
<keyword evidence="6" id="KW-1185">Reference proteome</keyword>
<dbReference type="SUPFAM" id="SSF51735">
    <property type="entry name" value="NAD(P)-binding Rossmann-fold domains"/>
    <property type="match status" value="1"/>
</dbReference>
<organism evidence="5 6">
    <name type="scientific">Salinimicrobium oceani</name>
    <dbReference type="NCBI Taxonomy" id="2722702"/>
    <lineage>
        <taxon>Bacteria</taxon>
        <taxon>Pseudomonadati</taxon>
        <taxon>Bacteroidota</taxon>
        <taxon>Flavobacteriia</taxon>
        <taxon>Flavobacteriales</taxon>
        <taxon>Flavobacteriaceae</taxon>
        <taxon>Salinimicrobium</taxon>
    </lineage>
</organism>